<keyword evidence="1" id="KW-0378">Hydrolase</keyword>
<evidence type="ECO:0000256" key="3">
    <source>
        <dbReference type="SAM" id="Phobius"/>
    </source>
</evidence>
<organism evidence="5 6">
    <name type="scientific">Aerophobetes bacterium</name>
    <dbReference type="NCBI Taxonomy" id="2030807"/>
    <lineage>
        <taxon>Bacteria</taxon>
        <taxon>Candidatus Aerophobota</taxon>
    </lineage>
</organism>
<dbReference type="PANTHER" id="PTHR43156">
    <property type="entry name" value="STAGE II SPORULATION PROTEIN E-RELATED"/>
    <property type="match status" value="1"/>
</dbReference>
<feature type="domain" description="HAMP" evidence="4">
    <location>
        <begin position="332"/>
        <end position="385"/>
    </location>
</feature>
<dbReference type="PROSITE" id="PS50885">
    <property type="entry name" value="HAMP"/>
    <property type="match status" value="1"/>
</dbReference>
<dbReference type="Gene3D" id="3.60.40.10">
    <property type="entry name" value="PPM-type phosphatase domain"/>
    <property type="match status" value="1"/>
</dbReference>
<proteinExistence type="predicted"/>
<dbReference type="InterPro" id="IPR003660">
    <property type="entry name" value="HAMP_dom"/>
</dbReference>
<protein>
    <recommendedName>
        <fullName evidence="4">HAMP domain-containing protein</fullName>
    </recommendedName>
</protein>
<keyword evidence="3" id="KW-1133">Transmembrane helix</keyword>
<gene>
    <name evidence="5" type="ORF">COB11_02140</name>
</gene>
<sequence>MAESKSEFKPSGKFKEFSLKGFSGSLALRVFLVTIVFLVLPLIFYSGVMYKYDFDLKREQSNLALSLVGEEEMFMIDQLTNFEFRALELLALILKSSELNTPQKINKIFTEVKEFHGVEEVFLLEKKGAGSICSASSDKLRFNKPFNKLFYNKKLKNNEFAVITTQEESLQKAMIYFTRVLKRDANGMVEKTINFSLPTSFVVDYLSSIQGYHKDYSISLIRNDDQIVFDSQDKDLLGAKIYVDQDGSSPNQSQKSVYLDTVPKAENIYEFHMDDQSFYATRVPLAAMNFSVLVTTPKYSHAMFLREYLYKSIILLLFIIIFGCLATLMVTFMMASPLRRLCHVMQRVAERDLSARYETSKYGFEINNVGNFFNIMIEKLIDNVEKIKEYKLEEERLKQELAIARQVQRAILPRKFPDIPGMAFQAGLIPAKEVGGDFYDFIVRADTPDEIAIVIADTAGSGIFGCLHALIFRSTLKSFVSISESLSTAIEKTNSLFYEDANVWSVFVTCWIGYYNYKTKVLKYSSCGHPFGYIFRDGELFKELSTPGMALGVEKTYQPTIDEITIKKNDTLIFITDGIIEAQNPEGELFGKKRFYESVIKNLDKPEYEILENVVCEVQEFEKDLEKQSDDLTMLVVKITD</sequence>
<evidence type="ECO:0000313" key="5">
    <source>
        <dbReference type="EMBL" id="PCI95457.1"/>
    </source>
</evidence>
<dbReference type="GO" id="GO:0016791">
    <property type="term" value="F:phosphatase activity"/>
    <property type="evidence" value="ECO:0007669"/>
    <property type="project" value="TreeGrafter"/>
</dbReference>
<dbReference type="PANTHER" id="PTHR43156:SF2">
    <property type="entry name" value="STAGE II SPORULATION PROTEIN E"/>
    <property type="match status" value="1"/>
</dbReference>
<feature type="transmembrane region" description="Helical" evidence="3">
    <location>
        <begin position="313"/>
        <end position="335"/>
    </location>
</feature>
<evidence type="ECO:0000259" key="4">
    <source>
        <dbReference type="PROSITE" id="PS50885"/>
    </source>
</evidence>
<evidence type="ECO:0000256" key="2">
    <source>
        <dbReference type="SAM" id="Coils"/>
    </source>
</evidence>
<dbReference type="InterPro" id="IPR036457">
    <property type="entry name" value="PPM-type-like_dom_sf"/>
</dbReference>
<feature type="transmembrane region" description="Helical" evidence="3">
    <location>
        <begin position="26"/>
        <end position="48"/>
    </location>
</feature>
<dbReference type="InterPro" id="IPR001932">
    <property type="entry name" value="PPM-type_phosphatase-like_dom"/>
</dbReference>
<dbReference type="SMART" id="SM00331">
    <property type="entry name" value="PP2C_SIG"/>
    <property type="match status" value="1"/>
</dbReference>
<accession>A0A2A4YMB3</accession>
<comment type="caution">
    <text evidence="5">The sequence shown here is derived from an EMBL/GenBank/DDBJ whole genome shotgun (WGS) entry which is preliminary data.</text>
</comment>
<evidence type="ECO:0000313" key="6">
    <source>
        <dbReference type="Proteomes" id="UP000217838"/>
    </source>
</evidence>
<keyword evidence="2" id="KW-0175">Coiled coil</keyword>
<evidence type="ECO:0000256" key="1">
    <source>
        <dbReference type="ARBA" id="ARBA00022801"/>
    </source>
</evidence>
<dbReference type="GO" id="GO:0016020">
    <property type="term" value="C:membrane"/>
    <property type="evidence" value="ECO:0007669"/>
    <property type="project" value="InterPro"/>
</dbReference>
<name>A0A2A4YMB3_UNCAE</name>
<feature type="coiled-coil region" evidence="2">
    <location>
        <begin position="380"/>
        <end position="407"/>
    </location>
</feature>
<reference evidence="6" key="1">
    <citation type="submission" date="2017-08" db="EMBL/GenBank/DDBJ databases">
        <title>A dynamic microbial community with high functional redundancy inhabits the cold, oxic subseafloor aquifer.</title>
        <authorList>
            <person name="Tully B.J."/>
            <person name="Wheat C.G."/>
            <person name="Glazer B.T."/>
            <person name="Huber J.A."/>
        </authorList>
    </citation>
    <scope>NUCLEOTIDE SEQUENCE [LARGE SCALE GENOMIC DNA]</scope>
</reference>
<keyword evidence="3" id="KW-0472">Membrane</keyword>
<keyword evidence="3" id="KW-0812">Transmembrane</keyword>
<dbReference type="CDD" id="cd06225">
    <property type="entry name" value="HAMP"/>
    <property type="match status" value="1"/>
</dbReference>
<dbReference type="Gene3D" id="6.10.340.10">
    <property type="match status" value="1"/>
</dbReference>
<dbReference type="GO" id="GO:0007165">
    <property type="term" value="P:signal transduction"/>
    <property type="evidence" value="ECO:0007669"/>
    <property type="project" value="InterPro"/>
</dbReference>
<dbReference type="EMBL" id="NVUU01000018">
    <property type="protein sequence ID" value="PCI95457.1"/>
    <property type="molecule type" value="Genomic_DNA"/>
</dbReference>
<dbReference type="Pfam" id="PF07228">
    <property type="entry name" value="SpoIIE"/>
    <property type="match status" value="1"/>
</dbReference>
<dbReference type="AlphaFoldDB" id="A0A2A4YMB3"/>
<dbReference type="SUPFAM" id="SSF158472">
    <property type="entry name" value="HAMP domain-like"/>
    <property type="match status" value="1"/>
</dbReference>
<dbReference type="InterPro" id="IPR052016">
    <property type="entry name" value="Bact_Sigma-Reg"/>
</dbReference>
<dbReference type="SUPFAM" id="SSF81606">
    <property type="entry name" value="PP2C-like"/>
    <property type="match status" value="1"/>
</dbReference>
<dbReference type="Proteomes" id="UP000217838">
    <property type="component" value="Unassembled WGS sequence"/>
</dbReference>